<evidence type="ECO:0008006" key="4">
    <source>
        <dbReference type="Google" id="ProtNLM"/>
    </source>
</evidence>
<proteinExistence type="predicted"/>
<accession>A0AAD9MLY2</accession>
<dbReference type="Proteomes" id="UP001209878">
    <property type="component" value="Unassembled WGS sequence"/>
</dbReference>
<sequence length="326" mass="35956">MCSNSSQSLQPYRNRPSEPYSRPTPAPSQKSPRLQPSQKPSPRLQPPKNRPTPAAVTETVPTPAGHKSPRLQPSQKPSPRLQPSKTSPRLSRHKVPTPAAVTETVPMPAAVKNRPTPARHSRPHACSRHASPPETVTETIPHINRPLAFDVEALKNLDAANLRKRGRPKGADLTAIGVPKRRKRDGPQQFLTQLPMERERVMLSWFVDAETAECSIKSATPISSDKVMGRTGTSAATGDNVSLLCLRKYLSADAWAMVQSVVNEVNSEPVWYCVTCTGCINDDENISVACARCLQWTQFKCDGMKSAPKGRCWFCANCKSGKRQYY</sequence>
<evidence type="ECO:0000313" key="2">
    <source>
        <dbReference type="EMBL" id="KAK2138925.1"/>
    </source>
</evidence>
<feature type="compositionally biased region" description="Basic residues" evidence="1">
    <location>
        <begin position="117"/>
        <end position="127"/>
    </location>
</feature>
<evidence type="ECO:0000256" key="1">
    <source>
        <dbReference type="SAM" id="MobiDB-lite"/>
    </source>
</evidence>
<reference evidence="2" key="1">
    <citation type="journal article" date="2023" name="Mol. Biol. Evol.">
        <title>Third-Generation Sequencing Reveals the Adaptive Role of the Epigenome in Three Deep-Sea Polychaetes.</title>
        <authorList>
            <person name="Perez M."/>
            <person name="Aroh O."/>
            <person name="Sun Y."/>
            <person name="Lan Y."/>
            <person name="Juniper S.K."/>
            <person name="Young C.R."/>
            <person name="Angers B."/>
            <person name="Qian P.Y."/>
        </authorList>
    </citation>
    <scope>NUCLEOTIDE SEQUENCE</scope>
    <source>
        <strain evidence="2">R07B-5</strain>
    </source>
</reference>
<gene>
    <name evidence="2" type="ORF">NP493_6936g00003</name>
</gene>
<dbReference type="EMBL" id="JAODUO010006922">
    <property type="protein sequence ID" value="KAK2138925.1"/>
    <property type="molecule type" value="Genomic_DNA"/>
</dbReference>
<feature type="compositionally biased region" description="Polar residues" evidence="1">
    <location>
        <begin position="27"/>
        <end position="40"/>
    </location>
</feature>
<keyword evidence="3" id="KW-1185">Reference proteome</keyword>
<dbReference type="InterPro" id="IPR013083">
    <property type="entry name" value="Znf_RING/FYVE/PHD"/>
</dbReference>
<feature type="region of interest" description="Disordered" evidence="1">
    <location>
        <begin position="162"/>
        <end position="188"/>
    </location>
</feature>
<name>A0AAD9MLY2_RIDPI</name>
<feature type="compositionally biased region" description="Low complexity" evidence="1">
    <location>
        <begin position="51"/>
        <end position="64"/>
    </location>
</feature>
<dbReference type="AlphaFoldDB" id="A0AAD9MLY2"/>
<comment type="caution">
    <text evidence="2">The sequence shown here is derived from an EMBL/GenBank/DDBJ whole genome shotgun (WGS) entry which is preliminary data.</text>
</comment>
<dbReference type="Gene3D" id="3.30.40.10">
    <property type="entry name" value="Zinc/RING finger domain, C3HC4 (zinc finger)"/>
    <property type="match status" value="1"/>
</dbReference>
<dbReference type="InterPro" id="IPR011011">
    <property type="entry name" value="Znf_FYVE_PHD"/>
</dbReference>
<evidence type="ECO:0000313" key="3">
    <source>
        <dbReference type="Proteomes" id="UP001209878"/>
    </source>
</evidence>
<feature type="region of interest" description="Disordered" evidence="1">
    <location>
        <begin position="1"/>
        <end position="141"/>
    </location>
</feature>
<protein>
    <recommendedName>
        <fullName evidence="4">PHD-type domain-containing protein</fullName>
    </recommendedName>
</protein>
<feature type="compositionally biased region" description="Polar residues" evidence="1">
    <location>
        <begin position="1"/>
        <end position="11"/>
    </location>
</feature>
<feature type="compositionally biased region" description="Polar residues" evidence="1">
    <location>
        <begin position="71"/>
        <end position="89"/>
    </location>
</feature>
<dbReference type="SUPFAM" id="SSF57903">
    <property type="entry name" value="FYVE/PHD zinc finger"/>
    <property type="match status" value="1"/>
</dbReference>
<organism evidence="2 3">
    <name type="scientific">Ridgeia piscesae</name>
    <name type="common">Tubeworm</name>
    <dbReference type="NCBI Taxonomy" id="27915"/>
    <lineage>
        <taxon>Eukaryota</taxon>
        <taxon>Metazoa</taxon>
        <taxon>Spiralia</taxon>
        <taxon>Lophotrochozoa</taxon>
        <taxon>Annelida</taxon>
        <taxon>Polychaeta</taxon>
        <taxon>Sedentaria</taxon>
        <taxon>Canalipalpata</taxon>
        <taxon>Sabellida</taxon>
        <taxon>Siboglinidae</taxon>
        <taxon>Ridgeia</taxon>
    </lineage>
</organism>